<dbReference type="NCBIfam" id="NF000840">
    <property type="entry name" value="PRK00071.1-3"/>
    <property type="match status" value="1"/>
</dbReference>
<keyword evidence="7 10" id="KW-0067">ATP-binding</keyword>
<dbReference type="AlphaFoldDB" id="A0A1H2W5M5"/>
<evidence type="ECO:0000256" key="9">
    <source>
        <dbReference type="ARBA" id="ARBA00048721"/>
    </source>
</evidence>
<organism evidence="12 13">
    <name type="scientific">Acidaminococcus fermentans</name>
    <dbReference type="NCBI Taxonomy" id="905"/>
    <lineage>
        <taxon>Bacteria</taxon>
        <taxon>Bacillati</taxon>
        <taxon>Bacillota</taxon>
        <taxon>Negativicutes</taxon>
        <taxon>Acidaminococcales</taxon>
        <taxon>Acidaminococcaceae</taxon>
        <taxon>Acidaminococcus</taxon>
    </lineage>
</organism>
<comment type="caution">
    <text evidence="12">The sequence shown here is derived from an EMBL/GenBank/DDBJ whole genome shotgun (WGS) entry which is preliminary data.</text>
</comment>
<evidence type="ECO:0000313" key="13">
    <source>
        <dbReference type="Proteomes" id="UP000182379"/>
    </source>
</evidence>
<keyword evidence="4 10" id="KW-0808">Transferase</keyword>
<dbReference type="PANTHER" id="PTHR39321:SF3">
    <property type="entry name" value="PHOSPHOPANTETHEINE ADENYLYLTRANSFERASE"/>
    <property type="match status" value="1"/>
</dbReference>
<feature type="domain" description="Cytidyltransferase-like" evidence="11">
    <location>
        <begin position="8"/>
        <end position="176"/>
    </location>
</feature>
<evidence type="ECO:0000256" key="1">
    <source>
        <dbReference type="ARBA" id="ARBA00002324"/>
    </source>
</evidence>
<evidence type="ECO:0000256" key="5">
    <source>
        <dbReference type="ARBA" id="ARBA00022695"/>
    </source>
</evidence>
<keyword evidence="6 10" id="KW-0547">Nucleotide-binding</keyword>
<proteinExistence type="inferred from homology"/>
<comment type="function">
    <text evidence="1 10">Catalyzes the reversible adenylation of nicotinate mononucleotide (NaMN) to nicotinic acid adenine dinucleotide (NaAD).</text>
</comment>
<gene>
    <name evidence="10" type="primary">nadD</name>
    <name evidence="12" type="ORF">SAMN05216495_10598</name>
</gene>
<evidence type="ECO:0000256" key="6">
    <source>
        <dbReference type="ARBA" id="ARBA00022741"/>
    </source>
</evidence>
<dbReference type="InterPro" id="IPR004821">
    <property type="entry name" value="Cyt_trans-like"/>
</dbReference>
<evidence type="ECO:0000313" key="12">
    <source>
        <dbReference type="EMBL" id="SDW75815.1"/>
    </source>
</evidence>
<evidence type="ECO:0000256" key="8">
    <source>
        <dbReference type="ARBA" id="ARBA00023027"/>
    </source>
</evidence>
<dbReference type="GO" id="GO:0004515">
    <property type="term" value="F:nicotinate-nucleotide adenylyltransferase activity"/>
    <property type="evidence" value="ECO:0007669"/>
    <property type="project" value="UniProtKB-UniRule"/>
</dbReference>
<dbReference type="EMBL" id="FNOP01000005">
    <property type="protein sequence ID" value="SDW75815.1"/>
    <property type="molecule type" value="Genomic_DNA"/>
</dbReference>
<dbReference type="GO" id="GO:0009435">
    <property type="term" value="P:NAD+ biosynthetic process"/>
    <property type="evidence" value="ECO:0007669"/>
    <property type="project" value="UniProtKB-UniRule"/>
</dbReference>
<keyword evidence="3 10" id="KW-0662">Pyridine nucleotide biosynthesis</keyword>
<evidence type="ECO:0000259" key="11">
    <source>
        <dbReference type="Pfam" id="PF01467"/>
    </source>
</evidence>
<evidence type="ECO:0000256" key="2">
    <source>
        <dbReference type="ARBA" id="ARBA00005019"/>
    </source>
</evidence>
<accession>A0A1H2W5M5</accession>
<dbReference type="Gene3D" id="3.40.50.620">
    <property type="entry name" value="HUPs"/>
    <property type="match status" value="1"/>
</dbReference>
<dbReference type="InterPro" id="IPR014729">
    <property type="entry name" value="Rossmann-like_a/b/a_fold"/>
</dbReference>
<evidence type="ECO:0000256" key="4">
    <source>
        <dbReference type="ARBA" id="ARBA00022679"/>
    </source>
</evidence>
<evidence type="ECO:0000256" key="7">
    <source>
        <dbReference type="ARBA" id="ARBA00022840"/>
    </source>
</evidence>
<dbReference type="Proteomes" id="UP000182379">
    <property type="component" value="Unassembled WGS sequence"/>
</dbReference>
<dbReference type="InterPro" id="IPR005248">
    <property type="entry name" value="NadD/NMNAT"/>
</dbReference>
<dbReference type="PANTHER" id="PTHR39321">
    <property type="entry name" value="NICOTINATE-NUCLEOTIDE ADENYLYLTRANSFERASE-RELATED"/>
    <property type="match status" value="1"/>
</dbReference>
<dbReference type="GO" id="GO:0005524">
    <property type="term" value="F:ATP binding"/>
    <property type="evidence" value="ECO:0007669"/>
    <property type="project" value="UniProtKB-KW"/>
</dbReference>
<comment type="pathway">
    <text evidence="2 10">Cofactor biosynthesis; NAD(+) biosynthesis; deamido-NAD(+) from nicotinate D-ribonucleotide: step 1/1.</text>
</comment>
<dbReference type="UniPathway" id="UPA00253">
    <property type="reaction ID" value="UER00332"/>
</dbReference>
<dbReference type="NCBIfam" id="TIGR00125">
    <property type="entry name" value="cyt_tran_rel"/>
    <property type="match status" value="1"/>
</dbReference>
<dbReference type="Pfam" id="PF01467">
    <property type="entry name" value="CTP_transf_like"/>
    <property type="match status" value="1"/>
</dbReference>
<comment type="similarity">
    <text evidence="10">Belongs to the NadD family.</text>
</comment>
<evidence type="ECO:0000256" key="3">
    <source>
        <dbReference type="ARBA" id="ARBA00022642"/>
    </source>
</evidence>
<dbReference type="HAMAP" id="MF_00244">
    <property type="entry name" value="NaMN_adenylyltr"/>
    <property type="match status" value="1"/>
</dbReference>
<keyword evidence="5 10" id="KW-0548">Nucleotidyltransferase</keyword>
<dbReference type="CDD" id="cd02165">
    <property type="entry name" value="NMNAT"/>
    <property type="match status" value="1"/>
</dbReference>
<evidence type="ECO:0000256" key="10">
    <source>
        <dbReference type="HAMAP-Rule" id="MF_00244"/>
    </source>
</evidence>
<dbReference type="NCBIfam" id="TIGR00482">
    <property type="entry name" value="nicotinate (nicotinamide) nucleotide adenylyltransferase"/>
    <property type="match status" value="1"/>
</dbReference>
<keyword evidence="8 10" id="KW-0520">NAD</keyword>
<sequence length="203" mass="23290">MGRQRLGILGGTFDPIHNGHLMIARAMLDKLGLDRILFIPDYIPPHKRGWHCSPSADRLAMTILAAAEDPRYTVSPMELDRGGVSYTCDTLRQLYRKWHRFYDLYFIIGADSAEQLPTWHHIREAMTYATFAAAARPGFAPHKEKVSKDLARQGLRNLVWVETPELDISSTAIRERIRKGEPVDTMIPKAVAEYIEQRDLYRQ</sequence>
<dbReference type="EC" id="2.7.7.18" evidence="10"/>
<dbReference type="RefSeq" id="WP_074705435.1">
    <property type="nucleotide sequence ID" value="NZ_CALAKB010000006.1"/>
</dbReference>
<protein>
    <recommendedName>
        <fullName evidence="10">Probable nicotinate-nucleotide adenylyltransferase</fullName>
        <ecNumber evidence="10">2.7.7.18</ecNumber>
    </recommendedName>
    <alternativeName>
        <fullName evidence="10">Deamido-NAD(+) diphosphorylase</fullName>
    </alternativeName>
    <alternativeName>
        <fullName evidence="10">Deamido-NAD(+) pyrophosphorylase</fullName>
    </alternativeName>
    <alternativeName>
        <fullName evidence="10">Nicotinate mononucleotide adenylyltransferase</fullName>
        <shortName evidence="10">NaMN adenylyltransferase</shortName>
    </alternativeName>
</protein>
<dbReference type="SUPFAM" id="SSF52374">
    <property type="entry name" value="Nucleotidylyl transferase"/>
    <property type="match status" value="1"/>
</dbReference>
<comment type="catalytic activity">
    <reaction evidence="9 10">
        <text>nicotinate beta-D-ribonucleotide + ATP + H(+) = deamido-NAD(+) + diphosphate</text>
        <dbReference type="Rhea" id="RHEA:22860"/>
        <dbReference type="ChEBI" id="CHEBI:15378"/>
        <dbReference type="ChEBI" id="CHEBI:30616"/>
        <dbReference type="ChEBI" id="CHEBI:33019"/>
        <dbReference type="ChEBI" id="CHEBI:57502"/>
        <dbReference type="ChEBI" id="CHEBI:58437"/>
        <dbReference type="EC" id="2.7.7.18"/>
    </reaction>
</comment>
<name>A0A1H2W5M5_ACIFE</name>
<reference evidence="12 13" key="1">
    <citation type="submission" date="2016-10" db="EMBL/GenBank/DDBJ databases">
        <authorList>
            <person name="Varghese N."/>
            <person name="Submissions S."/>
        </authorList>
    </citation>
    <scope>NUCLEOTIDE SEQUENCE [LARGE SCALE GENOMIC DNA]</scope>
    <source>
        <strain evidence="12 13">WCC6</strain>
    </source>
</reference>